<protein>
    <submittedName>
        <fullName evidence="1">Uncharacterized protein</fullName>
    </submittedName>
</protein>
<accession>A0ABU9UNI6</accession>
<keyword evidence="2" id="KW-1185">Reference proteome</keyword>
<comment type="caution">
    <text evidence="1">The sequence shown here is derived from an EMBL/GenBank/DDBJ whole genome shotgun (WGS) entry which is preliminary data.</text>
</comment>
<sequence length="48" mass="5159">MPLMQEQLMALLKVRYHSVNISPLNPASSGGLGIYLTVNGTIKLSMNG</sequence>
<dbReference type="RefSeq" id="WP_342898859.1">
    <property type="nucleotide sequence ID" value="NZ_JBCHKT010000005.1"/>
</dbReference>
<proteinExistence type="predicted"/>
<organism evidence="1 2">
    <name type="scientific">Shewanella vaxholmensis</name>
    <dbReference type="NCBI Taxonomy" id="3063535"/>
    <lineage>
        <taxon>Bacteria</taxon>
        <taxon>Pseudomonadati</taxon>
        <taxon>Pseudomonadota</taxon>
        <taxon>Gammaproteobacteria</taxon>
        <taxon>Alteromonadales</taxon>
        <taxon>Shewanellaceae</taxon>
        <taxon>Shewanella</taxon>
    </lineage>
</organism>
<dbReference type="Proteomes" id="UP001489333">
    <property type="component" value="Unassembled WGS sequence"/>
</dbReference>
<reference evidence="1 2" key="1">
    <citation type="submission" date="2024-04" db="EMBL/GenBank/DDBJ databases">
        <title>Novel Shewanella species isolated from Baltic Sea sediments.</title>
        <authorList>
            <person name="Martin-Rodriguez A.J."/>
            <person name="Fernandez-Juarez V."/>
            <person name="Valeriano V.D."/>
            <person name="Mihindukulasooriya I."/>
            <person name="Ceresnova L."/>
            <person name="Joffre E."/>
            <person name="Jensie-Markopoulos S."/>
            <person name="Moore E.R.B."/>
            <person name="Sjoling A."/>
        </authorList>
    </citation>
    <scope>NUCLEOTIDE SEQUENCE [LARGE SCALE GENOMIC DNA]</scope>
    <source>
        <strain evidence="1 2">VAX-SP0-0CM-1</strain>
    </source>
</reference>
<name>A0ABU9UNI6_9GAMM</name>
<evidence type="ECO:0000313" key="2">
    <source>
        <dbReference type="Proteomes" id="UP001489333"/>
    </source>
</evidence>
<dbReference type="EMBL" id="JBCHKU010000003">
    <property type="protein sequence ID" value="MEM6247769.1"/>
    <property type="molecule type" value="Genomic_DNA"/>
</dbReference>
<gene>
    <name evidence="1" type="ORF">AAGS29_03975</name>
</gene>
<evidence type="ECO:0000313" key="1">
    <source>
        <dbReference type="EMBL" id="MEM6247769.1"/>
    </source>
</evidence>